<evidence type="ECO:0000256" key="1">
    <source>
        <dbReference type="SAM" id="MobiDB-lite"/>
    </source>
</evidence>
<feature type="compositionally biased region" description="Polar residues" evidence="1">
    <location>
        <begin position="200"/>
        <end position="211"/>
    </location>
</feature>
<organism evidence="3 5">
    <name type="scientific">Paraburkholderia fungorum</name>
    <dbReference type="NCBI Taxonomy" id="134537"/>
    <lineage>
        <taxon>Bacteria</taxon>
        <taxon>Pseudomonadati</taxon>
        <taxon>Pseudomonadota</taxon>
        <taxon>Betaproteobacteria</taxon>
        <taxon>Burkholderiales</taxon>
        <taxon>Burkholderiaceae</taxon>
        <taxon>Paraburkholderia</taxon>
    </lineage>
</organism>
<reference evidence="2 4" key="1">
    <citation type="journal article" date="2015" name="Genome Announc.">
        <title>Complete genome sequences for 59 burkholderia isolates, both pathogenic and near neighbor.</title>
        <authorList>
            <person name="Johnson S.L."/>
            <person name="Bishop-Lilly K.A."/>
            <person name="Ladner J.T."/>
            <person name="Daligault H.E."/>
            <person name="Davenport K.W."/>
            <person name="Jaissle J."/>
            <person name="Frey K.G."/>
            <person name="Koroleva G.I."/>
            <person name="Bruce D.C."/>
            <person name="Coyne S.R."/>
            <person name="Broomall S.M."/>
            <person name="Li P.E."/>
            <person name="Teshima H."/>
            <person name="Gibbons H.S."/>
            <person name="Palacios G.F."/>
            <person name="Rosenzweig C.N."/>
            <person name="Redden C.L."/>
            <person name="Xu Y."/>
            <person name="Minogue T.D."/>
            <person name="Chain P.S."/>
        </authorList>
    </citation>
    <scope>NUCLEOTIDE SEQUENCE [LARGE SCALE GENOMIC DNA]</scope>
    <source>
        <strain evidence="2 4">ATCC BAA-463</strain>
        <plasmid evidence="2 4">pBIL</plasmid>
    </source>
</reference>
<name>A0AAW3V276_9BURK</name>
<reference evidence="3 5" key="2">
    <citation type="submission" date="2020-08" db="EMBL/GenBank/DDBJ databases">
        <title>Genomic Encyclopedia of Type Strains, Phase IV (KMG-V): Genome sequencing to study the core and pangenomes of soil and plant-associated prokaryotes.</title>
        <authorList>
            <person name="Whitman W."/>
        </authorList>
    </citation>
    <scope>NUCLEOTIDE SEQUENCE [LARGE SCALE GENOMIC DNA]</scope>
    <source>
        <strain evidence="3 5">SEMIA 4013</strain>
    </source>
</reference>
<dbReference type="EMBL" id="CP010024">
    <property type="protein sequence ID" value="AJZ56042.1"/>
    <property type="molecule type" value="Genomic_DNA"/>
</dbReference>
<dbReference type="EMBL" id="JACIIK010000011">
    <property type="protein sequence ID" value="MBB6205024.1"/>
    <property type="molecule type" value="Genomic_DNA"/>
</dbReference>
<dbReference type="AlphaFoldDB" id="A0AAW3V276"/>
<sequence length="223" mass="23707">MEPGMGQHPTDAGGQSIEVSVARRASDLRPTHGFVKAAERGNRHRQAGDDLPVILVVQRGKGLAPDRCRGWSRSLTMRRNLSGTTSRSGVQRQAKALRDIGDIPLQQSRSALSVPATQNWRCPGRLPMVAGVCAGLCSATVTMGVYPITAPASKVTSKSLSHILIIDGRRHKVTSSARSMPPVSTNVSHPRSRGDPDRSGTATDQVPSECSPSKPGDEDAEST</sequence>
<dbReference type="Proteomes" id="UP000518681">
    <property type="component" value="Unassembled WGS sequence"/>
</dbReference>
<evidence type="ECO:0000313" key="2">
    <source>
        <dbReference type="EMBL" id="AJZ56042.1"/>
    </source>
</evidence>
<geneLocation type="plasmid" evidence="2 4">
    <name>pBIL</name>
</geneLocation>
<accession>A0AAW3V276</accession>
<feature type="compositionally biased region" description="Polar residues" evidence="1">
    <location>
        <begin position="174"/>
        <end position="189"/>
    </location>
</feature>
<keyword evidence="2" id="KW-0614">Plasmid</keyword>
<dbReference type="KEGG" id="bfn:OI25_8198"/>
<protein>
    <submittedName>
        <fullName evidence="3">Uncharacterized protein</fullName>
    </submittedName>
</protein>
<evidence type="ECO:0000313" key="4">
    <source>
        <dbReference type="Proteomes" id="UP000032614"/>
    </source>
</evidence>
<dbReference type="Proteomes" id="UP000032614">
    <property type="component" value="Plasmid pBIL"/>
</dbReference>
<gene>
    <name evidence="3" type="ORF">GGD69_005918</name>
    <name evidence="2" type="ORF">OI25_8198</name>
</gene>
<evidence type="ECO:0000313" key="3">
    <source>
        <dbReference type="EMBL" id="MBB6205024.1"/>
    </source>
</evidence>
<proteinExistence type="predicted"/>
<feature type="region of interest" description="Disordered" evidence="1">
    <location>
        <begin position="171"/>
        <end position="223"/>
    </location>
</feature>
<evidence type="ECO:0000313" key="5">
    <source>
        <dbReference type="Proteomes" id="UP000518681"/>
    </source>
</evidence>